<protein>
    <submittedName>
        <fullName evidence="9">MFS transporter</fullName>
    </submittedName>
</protein>
<feature type="transmembrane region" description="Helical" evidence="7">
    <location>
        <begin position="234"/>
        <end position="253"/>
    </location>
</feature>
<gene>
    <name evidence="9" type="ORF">MN210_17915</name>
</gene>
<dbReference type="GO" id="GO:0042128">
    <property type="term" value="P:nitrate assimilation"/>
    <property type="evidence" value="ECO:0007669"/>
    <property type="project" value="UniProtKB-KW"/>
</dbReference>
<feature type="domain" description="Major facilitator superfamily (MFS) profile" evidence="8">
    <location>
        <begin position="1"/>
        <end position="345"/>
    </location>
</feature>
<feature type="transmembrane region" description="Helical" evidence="7">
    <location>
        <begin position="20"/>
        <end position="42"/>
    </location>
</feature>
<dbReference type="InterPro" id="IPR011701">
    <property type="entry name" value="MFS"/>
</dbReference>
<keyword evidence="5" id="KW-0534">Nitrate assimilation</keyword>
<keyword evidence="3 7" id="KW-0812">Transmembrane</keyword>
<dbReference type="GO" id="GO:0016020">
    <property type="term" value="C:membrane"/>
    <property type="evidence" value="ECO:0007669"/>
    <property type="project" value="UniProtKB-SubCell"/>
</dbReference>
<feature type="transmembrane region" description="Helical" evidence="7">
    <location>
        <begin position="49"/>
        <end position="68"/>
    </location>
</feature>
<comment type="subcellular location">
    <subcellularLocation>
        <location evidence="1">Membrane</location>
        <topology evidence="1">Multi-pass membrane protein</topology>
    </subcellularLocation>
</comment>
<accession>A0AAU6PVU5</accession>
<name>A0AAU6PVU5_9GAMM</name>
<organism evidence="9 10">
    <name type="scientific">Psychrobacter raelei</name>
    <dbReference type="NCBI Taxonomy" id="2565531"/>
    <lineage>
        <taxon>Bacteria</taxon>
        <taxon>Pseudomonadati</taxon>
        <taxon>Pseudomonadota</taxon>
        <taxon>Gammaproteobacteria</taxon>
        <taxon>Moraxellales</taxon>
        <taxon>Moraxellaceae</taxon>
        <taxon>Psychrobacter</taxon>
    </lineage>
</organism>
<comment type="similarity">
    <text evidence="2">Belongs to the major facilitator superfamily. Nitrate/nitrite porter (TC 2.A.1.8) family.</text>
</comment>
<dbReference type="EMBL" id="CP093310">
    <property type="protein sequence ID" value="WXX24562.1"/>
    <property type="molecule type" value="Genomic_DNA"/>
</dbReference>
<sequence>MTALWFKPKDIGFAEGFYAGWGNFGSAAAAITIPTVALQFFGGHDGWRWAIALSGLLMALYGVAYWFLITDGPTADTHQRSRKAGALEVSSWRDLWLYCLFTIPLYGVLGVLVYRTQDMGFLSATGAIVCYVMIAVVVIYQIYKALSVNIPMLKAGIPEDDKYPFKSVAALNVSYFANFGAELAVVSMLPMFFASTWKLDATAAGLIASTFAFVNLWARPLGGYISDKIGNRRLVMLVYMFGIGIGFALMGLLNADWPLFIAVVFTIGCSVFVQGAEGATFGIIPSIKRRLTGQISGMAGAYGNVGAVFYLFIYTFVEPNQFFYIIAGGAFVAWLVCFFWLKEPDDAFGDEYKMSSVDIALAEQDRLAQNKL</sequence>
<feature type="transmembrane region" description="Helical" evidence="7">
    <location>
        <begin position="259"/>
        <end position="283"/>
    </location>
</feature>
<dbReference type="PROSITE" id="PS50850">
    <property type="entry name" value="MFS"/>
    <property type="match status" value="1"/>
</dbReference>
<dbReference type="Pfam" id="PF07690">
    <property type="entry name" value="MFS_1"/>
    <property type="match status" value="2"/>
</dbReference>
<evidence type="ECO:0000256" key="1">
    <source>
        <dbReference type="ARBA" id="ARBA00004141"/>
    </source>
</evidence>
<evidence type="ECO:0000256" key="3">
    <source>
        <dbReference type="ARBA" id="ARBA00022692"/>
    </source>
</evidence>
<feature type="transmembrane region" description="Helical" evidence="7">
    <location>
        <begin position="295"/>
        <end position="316"/>
    </location>
</feature>
<dbReference type="InterPro" id="IPR044772">
    <property type="entry name" value="NO3_transporter"/>
</dbReference>
<feature type="transmembrane region" description="Helical" evidence="7">
    <location>
        <begin position="121"/>
        <end position="143"/>
    </location>
</feature>
<keyword evidence="10" id="KW-1185">Reference proteome</keyword>
<feature type="transmembrane region" description="Helical" evidence="7">
    <location>
        <begin position="201"/>
        <end position="222"/>
    </location>
</feature>
<evidence type="ECO:0000313" key="10">
    <source>
        <dbReference type="Proteomes" id="UP000829560"/>
    </source>
</evidence>
<dbReference type="InterPro" id="IPR036259">
    <property type="entry name" value="MFS_trans_sf"/>
</dbReference>
<dbReference type="AlphaFoldDB" id="A0AAU6PVU5"/>
<evidence type="ECO:0000259" key="8">
    <source>
        <dbReference type="PROSITE" id="PS50850"/>
    </source>
</evidence>
<feature type="transmembrane region" description="Helical" evidence="7">
    <location>
        <begin position="322"/>
        <end position="341"/>
    </location>
</feature>
<evidence type="ECO:0000313" key="9">
    <source>
        <dbReference type="EMBL" id="WXX24562.1"/>
    </source>
</evidence>
<dbReference type="SUPFAM" id="SSF103473">
    <property type="entry name" value="MFS general substrate transporter"/>
    <property type="match status" value="2"/>
</dbReference>
<keyword evidence="4 7" id="KW-1133">Transmembrane helix</keyword>
<evidence type="ECO:0000256" key="5">
    <source>
        <dbReference type="ARBA" id="ARBA00023063"/>
    </source>
</evidence>
<dbReference type="Gene3D" id="1.20.1250.20">
    <property type="entry name" value="MFS general substrate transporter like domains"/>
    <property type="match status" value="2"/>
</dbReference>
<dbReference type="InterPro" id="IPR020846">
    <property type="entry name" value="MFS_dom"/>
</dbReference>
<dbReference type="RefSeq" id="WP_338412579.1">
    <property type="nucleotide sequence ID" value="NZ_CP093310.2"/>
</dbReference>
<evidence type="ECO:0000256" key="6">
    <source>
        <dbReference type="ARBA" id="ARBA00023136"/>
    </source>
</evidence>
<proteinExistence type="inferred from homology"/>
<dbReference type="Proteomes" id="UP000829560">
    <property type="component" value="Chromosome"/>
</dbReference>
<evidence type="ECO:0000256" key="4">
    <source>
        <dbReference type="ARBA" id="ARBA00022989"/>
    </source>
</evidence>
<keyword evidence="6 7" id="KW-0472">Membrane</keyword>
<dbReference type="KEGG" id="prae:MN210_17915"/>
<evidence type="ECO:0000256" key="2">
    <source>
        <dbReference type="ARBA" id="ARBA00008432"/>
    </source>
</evidence>
<dbReference type="PANTHER" id="PTHR23515">
    <property type="entry name" value="HIGH-AFFINITY NITRATE TRANSPORTER 2.3"/>
    <property type="match status" value="1"/>
</dbReference>
<evidence type="ECO:0000256" key="7">
    <source>
        <dbReference type="SAM" id="Phobius"/>
    </source>
</evidence>
<reference evidence="9" key="1">
    <citation type="submission" date="2024-03" db="EMBL/GenBank/DDBJ databases">
        <title>Psychrobacter raelis sp. nov. isolated from a dog with peritonitis.</title>
        <authorList>
            <person name="Schiavone A."/>
            <person name="Manzulli V."/>
            <person name="Camarda A."/>
            <person name="Cafiero M.A."/>
            <person name="Vasco I."/>
            <person name="Marino L."/>
            <person name="Pennuzzi G."/>
            <person name="Serrecchia L."/>
            <person name="Galante D."/>
            <person name="Pugliese N."/>
        </authorList>
    </citation>
    <scope>NUCLEOTIDE SEQUENCE</scope>
    <source>
        <strain evidence="9">PraFG1</strain>
    </source>
</reference>
<feature type="transmembrane region" description="Helical" evidence="7">
    <location>
        <begin position="95"/>
        <end position="114"/>
    </location>
</feature>
<dbReference type="GO" id="GO:0015112">
    <property type="term" value="F:nitrate transmembrane transporter activity"/>
    <property type="evidence" value="ECO:0007669"/>
    <property type="project" value="InterPro"/>
</dbReference>